<evidence type="ECO:0000256" key="6">
    <source>
        <dbReference type="ARBA" id="ARBA00022801"/>
    </source>
</evidence>
<name>A0A4P9Z1F7_9FUNG</name>
<feature type="domain" description="CMP/dCMP-type deaminase" evidence="14">
    <location>
        <begin position="1"/>
        <end position="114"/>
    </location>
</feature>
<evidence type="ECO:0000256" key="5">
    <source>
        <dbReference type="ARBA" id="ARBA00022723"/>
    </source>
</evidence>
<dbReference type="Gene3D" id="3.40.140.10">
    <property type="entry name" value="Cytidine Deaminase, domain 2"/>
    <property type="match status" value="1"/>
</dbReference>
<comment type="function">
    <text evidence="2 13">This enzyme scavenges exogenous and endogenous cytidine and 2'-deoxycytidine for UMP synthesis.</text>
</comment>
<evidence type="ECO:0000259" key="14">
    <source>
        <dbReference type="PROSITE" id="PS51747"/>
    </source>
</evidence>
<reference evidence="16" key="1">
    <citation type="journal article" date="2018" name="Nat. Microbiol.">
        <title>Leveraging single-cell genomics to expand the fungal tree of life.</title>
        <authorList>
            <person name="Ahrendt S.R."/>
            <person name="Quandt C.A."/>
            <person name="Ciobanu D."/>
            <person name="Clum A."/>
            <person name="Salamov A."/>
            <person name="Andreopoulos B."/>
            <person name="Cheng J.F."/>
            <person name="Woyke T."/>
            <person name="Pelin A."/>
            <person name="Henrissat B."/>
            <person name="Reynolds N.K."/>
            <person name="Benny G.L."/>
            <person name="Smith M.E."/>
            <person name="James T.Y."/>
            <person name="Grigoriev I.V."/>
        </authorList>
    </citation>
    <scope>NUCLEOTIDE SEQUENCE [LARGE SCALE GENOMIC DNA]</scope>
    <source>
        <strain evidence="16">Benny S71-1</strain>
    </source>
</reference>
<dbReference type="InterPro" id="IPR016193">
    <property type="entry name" value="Cytidine_deaminase-like"/>
</dbReference>
<dbReference type="GO" id="GO:0005829">
    <property type="term" value="C:cytosol"/>
    <property type="evidence" value="ECO:0007669"/>
    <property type="project" value="TreeGrafter"/>
</dbReference>
<proteinExistence type="inferred from homology"/>
<feature type="non-terminal residue" evidence="15">
    <location>
        <position position="1"/>
    </location>
</feature>
<evidence type="ECO:0000313" key="15">
    <source>
        <dbReference type="EMBL" id="RKP26264.1"/>
    </source>
</evidence>
<evidence type="ECO:0000256" key="7">
    <source>
        <dbReference type="ARBA" id="ARBA00022833"/>
    </source>
</evidence>
<evidence type="ECO:0000256" key="10">
    <source>
        <dbReference type="PIRSR" id="PIRSR606262-1"/>
    </source>
</evidence>
<feature type="binding site" evidence="12">
    <location>
        <position position="73"/>
    </location>
    <ligand>
        <name>Zn(2+)</name>
        <dbReference type="ChEBI" id="CHEBI:29105"/>
        <note>catalytic</note>
    </ligand>
</feature>
<evidence type="ECO:0000256" key="11">
    <source>
        <dbReference type="PIRSR" id="PIRSR606262-2"/>
    </source>
</evidence>
<dbReference type="NCBIfam" id="NF004064">
    <property type="entry name" value="PRK05578.1"/>
    <property type="match status" value="1"/>
</dbReference>
<evidence type="ECO:0000313" key="16">
    <source>
        <dbReference type="Proteomes" id="UP000278143"/>
    </source>
</evidence>
<evidence type="ECO:0000256" key="4">
    <source>
        <dbReference type="ARBA" id="ARBA00012783"/>
    </source>
</evidence>
<keyword evidence="6 13" id="KW-0378">Hydrolase</keyword>
<accession>A0A4P9Z1F7</accession>
<dbReference type="PANTHER" id="PTHR11644">
    <property type="entry name" value="CYTIDINE DEAMINASE"/>
    <property type="match status" value="1"/>
</dbReference>
<dbReference type="InterPro" id="IPR006262">
    <property type="entry name" value="Cyt_deam_tetra"/>
</dbReference>
<dbReference type="Pfam" id="PF00383">
    <property type="entry name" value="dCMP_cyt_deam_1"/>
    <property type="match status" value="1"/>
</dbReference>
<dbReference type="GO" id="GO:0072527">
    <property type="term" value="P:pyrimidine-containing compound metabolic process"/>
    <property type="evidence" value="ECO:0007669"/>
    <property type="project" value="UniProtKB-ARBA"/>
</dbReference>
<dbReference type="PANTHER" id="PTHR11644:SF2">
    <property type="entry name" value="CYTIDINE DEAMINASE"/>
    <property type="match status" value="1"/>
</dbReference>
<keyword evidence="16" id="KW-1185">Reference proteome</keyword>
<comment type="similarity">
    <text evidence="3 13">Belongs to the cytidine and deoxycytidylate deaminase family.</text>
</comment>
<evidence type="ECO:0000256" key="2">
    <source>
        <dbReference type="ARBA" id="ARBA00003949"/>
    </source>
</evidence>
<dbReference type="GO" id="GO:0055086">
    <property type="term" value="P:nucleobase-containing small molecule metabolic process"/>
    <property type="evidence" value="ECO:0007669"/>
    <property type="project" value="UniProtKB-ARBA"/>
</dbReference>
<dbReference type="GO" id="GO:0008270">
    <property type="term" value="F:zinc ion binding"/>
    <property type="evidence" value="ECO:0007669"/>
    <property type="project" value="UniProtKB-UniRule"/>
</dbReference>
<dbReference type="InterPro" id="IPR050202">
    <property type="entry name" value="Cyt/Deoxycyt_deaminase"/>
</dbReference>
<keyword evidence="7 12" id="KW-0862">Zinc</keyword>
<keyword evidence="5 12" id="KW-0479">Metal-binding</keyword>
<dbReference type="NCBIfam" id="TIGR01354">
    <property type="entry name" value="cyt_deam_tetra"/>
    <property type="match status" value="1"/>
</dbReference>
<dbReference type="Proteomes" id="UP000278143">
    <property type="component" value="Unassembled WGS sequence"/>
</dbReference>
<dbReference type="CDD" id="cd01283">
    <property type="entry name" value="cytidine_deaminase"/>
    <property type="match status" value="1"/>
</dbReference>
<dbReference type="EMBL" id="KZ989469">
    <property type="protein sequence ID" value="RKP26264.1"/>
    <property type="molecule type" value="Genomic_DNA"/>
</dbReference>
<comment type="catalytic activity">
    <reaction evidence="13">
        <text>2'-deoxycytidine + H2O + H(+) = 2'-deoxyuridine + NH4(+)</text>
        <dbReference type="Rhea" id="RHEA:13433"/>
        <dbReference type="ChEBI" id="CHEBI:15377"/>
        <dbReference type="ChEBI" id="CHEBI:15378"/>
        <dbReference type="ChEBI" id="CHEBI:15698"/>
        <dbReference type="ChEBI" id="CHEBI:16450"/>
        <dbReference type="ChEBI" id="CHEBI:28938"/>
        <dbReference type="EC" id="3.5.4.5"/>
    </reaction>
</comment>
<feature type="binding site" evidence="12">
    <location>
        <position position="40"/>
    </location>
    <ligand>
        <name>Zn(2+)</name>
        <dbReference type="ChEBI" id="CHEBI:29105"/>
        <note>catalytic</note>
    </ligand>
</feature>
<feature type="binding site" evidence="12">
    <location>
        <position position="76"/>
    </location>
    <ligand>
        <name>Zn(2+)</name>
        <dbReference type="ChEBI" id="CHEBI:29105"/>
        <note>catalytic</note>
    </ligand>
</feature>
<comment type="catalytic activity">
    <reaction evidence="9 13">
        <text>cytidine + H2O + H(+) = uridine + NH4(+)</text>
        <dbReference type="Rhea" id="RHEA:16069"/>
        <dbReference type="ChEBI" id="CHEBI:15377"/>
        <dbReference type="ChEBI" id="CHEBI:15378"/>
        <dbReference type="ChEBI" id="CHEBI:16704"/>
        <dbReference type="ChEBI" id="CHEBI:17562"/>
        <dbReference type="ChEBI" id="CHEBI:28938"/>
        <dbReference type="EC" id="3.5.4.5"/>
    </reaction>
</comment>
<dbReference type="EC" id="3.5.4.5" evidence="4 13"/>
<feature type="binding site" evidence="11">
    <location>
        <begin position="29"/>
        <end position="35"/>
    </location>
    <ligand>
        <name>substrate</name>
    </ligand>
</feature>
<evidence type="ECO:0000256" key="3">
    <source>
        <dbReference type="ARBA" id="ARBA00006576"/>
    </source>
</evidence>
<evidence type="ECO:0000256" key="8">
    <source>
        <dbReference type="ARBA" id="ARBA00032005"/>
    </source>
</evidence>
<dbReference type="GO" id="GO:0004126">
    <property type="term" value="F:cytidine deaminase activity"/>
    <property type="evidence" value="ECO:0007669"/>
    <property type="project" value="UniProtKB-UniRule"/>
</dbReference>
<dbReference type="FunFam" id="3.40.140.10:FF:000008">
    <property type="entry name" value="Cytidine deaminase"/>
    <property type="match status" value="1"/>
</dbReference>
<feature type="active site" description="Proton donor" evidence="10">
    <location>
        <position position="42"/>
    </location>
</feature>
<dbReference type="OrthoDB" id="414540at2759"/>
<sequence>RDRAYCPYSKYRVGAALLGKSGRIYTGCNVENGSYGATICAERTAYVKAVSEGEREFTDLAVATDEDKFCSPCGICRQFVAEFGLEQQVHRAKASGEYETMSVSELLPGAFVLQ</sequence>
<dbReference type="AlphaFoldDB" id="A0A4P9Z1F7"/>
<protein>
    <recommendedName>
        <fullName evidence="4 13">Cytidine deaminase</fullName>
        <ecNumber evidence="4 13">3.5.4.5</ecNumber>
    </recommendedName>
    <alternativeName>
        <fullName evidence="8 13">Cytidine aminohydrolase</fullName>
    </alternativeName>
</protein>
<gene>
    <name evidence="15" type="ORF">SYNPS1DRAFT_14414</name>
</gene>
<evidence type="ECO:0000256" key="13">
    <source>
        <dbReference type="RuleBase" id="RU364006"/>
    </source>
</evidence>
<comment type="cofactor">
    <cofactor evidence="1 12 13">
        <name>Zn(2+)</name>
        <dbReference type="ChEBI" id="CHEBI:29105"/>
    </cofactor>
</comment>
<dbReference type="InterPro" id="IPR002125">
    <property type="entry name" value="CMP_dCMP_dom"/>
</dbReference>
<dbReference type="PROSITE" id="PS51747">
    <property type="entry name" value="CYT_DCMP_DEAMINASES_2"/>
    <property type="match status" value="1"/>
</dbReference>
<organism evidence="15 16">
    <name type="scientific">Syncephalis pseudoplumigaleata</name>
    <dbReference type="NCBI Taxonomy" id="1712513"/>
    <lineage>
        <taxon>Eukaryota</taxon>
        <taxon>Fungi</taxon>
        <taxon>Fungi incertae sedis</taxon>
        <taxon>Zoopagomycota</taxon>
        <taxon>Zoopagomycotina</taxon>
        <taxon>Zoopagomycetes</taxon>
        <taxon>Zoopagales</taxon>
        <taxon>Piptocephalidaceae</taxon>
        <taxon>Syncephalis</taxon>
    </lineage>
</organism>
<dbReference type="SUPFAM" id="SSF53927">
    <property type="entry name" value="Cytidine deaminase-like"/>
    <property type="match status" value="1"/>
</dbReference>
<evidence type="ECO:0000256" key="12">
    <source>
        <dbReference type="PIRSR" id="PIRSR606262-3"/>
    </source>
</evidence>
<evidence type="ECO:0000256" key="1">
    <source>
        <dbReference type="ARBA" id="ARBA00001947"/>
    </source>
</evidence>
<evidence type="ECO:0000256" key="9">
    <source>
        <dbReference type="ARBA" id="ARBA00049558"/>
    </source>
</evidence>